<dbReference type="PANTHER" id="PTHR43420">
    <property type="entry name" value="ACETYLTRANSFERASE"/>
    <property type="match status" value="1"/>
</dbReference>
<dbReference type="CDD" id="cd04301">
    <property type="entry name" value="NAT_SF"/>
    <property type="match status" value="1"/>
</dbReference>
<dbReference type="EMBL" id="BSTI01000011">
    <property type="protein sequence ID" value="GLY68344.1"/>
    <property type="molecule type" value="Genomic_DNA"/>
</dbReference>
<name>A0A9W6R2J2_9PSEU</name>
<keyword evidence="1" id="KW-0808">Transferase</keyword>
<dbReference type="AlphaFoldDB" id="A0A9W6R2J2"/>
<dbReference type="InterPro" id="IPR050680">
    <property type="entry name" value="YpeA/RimI_acetyltransf"/>
</dbReference>
<evidence type="ECO:0000256" key="2">
    <source>
        <dbReference type="ARBA" id="ARBA00023315"/>
    </source>
</evidence>
<dbReference type="InterPro" id="IPR000182">
    <property type="entry name" value="GNAT_dom"/>
</dbReference>
<evidence type="ECO:0000256" key="1">
    <source>
        <dbReference type="ARBA" id="ARBA00022679"/>
    </source>
</evidence>
<accession>A0A9W6R2J2</accession>
<comment type="caution">
    <text evidence="4">The sequence shown here is derived from an EMBL/GenBank/DDBJ whole genome shotgun (WGS) entry which is preliminary data.</text>
</comment>
<dbReference type="Pfam" id="PF24553">
    <property type="entry name" value="Rv0428c_C"/>
    <property type="match status" value="1"/>
</dbReference>
<dbReference type="InterPro" id="IPR016181">
    <property type="entry name" value="Acyl_CoA_acyltransferase"/>
</dbReference>
<reference evidence="4" key="1">
    <citation type="submission" date="2023-03" db="EMBL/GenBank/DDBJ databases">
        <title>Amycolatopsis taiwanensis NBRC 103393.</title>
        <authorList>
            <person name="Ichikawa N."/>
            <person name="Sato H."/>
            <person name="Tonouchi N."/>
        </authorList>
    </citation>
    <scope>NUCLEOTIDE SEQUENCE</scope>
    <source>
        <strain evidence="4">NBRC 103393</strain>
    </source>
</reference>
<keyword evidence="2" id="KW-0012">Acyltransferase</keyword>
<evidence type="ECO:0000313" key="5">
    <source>
        <dbReference type="Proteomes" id="UP001165136"/>
    </source>
</evidence>
<sequence length="257" mass="27538">MWTTEKLELLCAEAWPAVIEDELGGWRLRAAYDMTPEDVRGRPFTGRANSALAIGDPGLPVPQALEAVCEFAHTHGIPPMVQAIEGSETERAIEAAGWLPNVAHASGHRVSVLVGPLATGDSEVPILAEPTPGWWELAVGSPAPTPAQRHVLTGGETGFGIVEMDGVTAGAVRAAVVEDVLVVARLAVRPEYRRRGLAKALMAACGRWAAGRGAAACVLQVDVRNAPALALYQSLGFRGDHRYRYWVPPSPWKDRFL</sequence>
<dbReference type="GO" id="GO:0016747">
    <property type="term" value="F:acyltransferase activity, transferring groups other than amino-acyl groups"/>
    <property type="evidence" value="ECO:0007669"/>
    <property type="project" value="InterPro"/>
</dbReference>
<evidence type="ECO:0000259" key="3">
    <source>
        <dbReference type="PROSITE" id="PS51186"/>
    </source>
</evidence>
<gene>
    <name evidence="4" type="ORF">Atai01_49630</name>
</gene>
<dbReference type="InterPro" id="IPR056935">
    <property type="entry name" value="Rv0428c-like_C"/>
</dbReference>
<dbReference type="PROSITE" id="PS51186">
    <property type="entry name" value="GNAT"/>
    <property type="match status" value="1"/>
</dbReference>
<dbReference type="SUPFAM" id="SSF55729">
    <property type="entry name" value="Acyl-CoA N-acyltransferases (Nat)"/>
    <property type="match status" value="1"/>
</dbReference>
<feature type="domain" description="N-acetyltransferase" evidence="3">
    <location>
        <begin position="122"/>
        <end position="257"/>
    </location>
</feature>
<organism evidence="4 5">
    <name type="scientific">Amycolatopsis taiwanensis</name>
    <dbReference type="NCBI Taxonomy" id="342230"/>
    <lineage>
        <taxon>Bacteria</taxon>
        <taxon>Bacillati</taxon>
        <taxon>Actinomycetota</taxon>
        <taxon>Actinomycetes</taxon>
        <taxon>Pseudonocardiales</taxon>
        <taxon>Pseudonocardiaceae</taxon>
        <taxon>Amycolatopsis</taxon>
    </lineage>
</organism>
<keyword evidence="5" id="KW-1185">Reference proteome</keyword>
<dbReference type="RefSeq" id="WP_285488333.1">
    <property type="nucleotide sequence ID" value="NZ_BSTI01000011.1"/>
</dbReference>
<protein>
    <submittedName>
        <fullName evidence="4">N-acetyltransferase</fullName>
    </submittedName>
</protein>
<dbReference type="Proteomes" id="UP001165136">
    <property type="component" value="Unassembled WGS sequence"/>
</dbReference>
<proteinExistence type="predicted"/>
<dbReference type="Gene3D" id="3.40.630.30">
    <property type="match status" value="1"/>
</dbReference>
<evidence type="ECO:0000313" key="4">
    <source>
        <dbReference type="EMBL" id="GLY68344.1"/>
    </source>
</evidence>